<proteinExistence type="predicted"/>
<sequence length="153" mass="16688">MCSACRTFIFFYTFSSTGITHSTGIVVPIFSLKTSLDPSELVGTRQDPSELVGPLWISSGVDPLELVETPRNPSGLVAILSGLVGTRGYSSELFGARWSSSELIQAHRNSSKLARTRPHFTVLAVSLPHSSLMYRTRRLYKGLIVARQASSSI</sequence>
<dbReference type="EMBL" id="VDEP01000505">
    <property type="protein sequence ID" value="KAA1068535.1"/>
    <property type="molecule type" value="Genomic_DNA"/>
</dbReference>
<comment type="caution">
    <text evidence="1">The sequence shown here is derived from an EMBL/GenBank/DDBJ whole genome shotgun (WGS) entry which is preliminary data.</text>
</comment>
<protein>
    <submittedName>
        <fullName evidence="1">Uncharacterized protein</fullName>
    </submittedName>
</protein>
<dbReference type="Proteomes" id="UP000325313">
    <property type="component" value="Unassembled WGS sequence"/>
</dbReference>
<name>A0A5B0LVU5_PUCGR</name>
<dbReference type="AlphaFoldDB" id="A0A5B0LVU5"/>
<accession>A0A5B0LVU5</accession>
<evidence type="ECO:0000313" key="2">
    <source>
        <dbReference type="Proteomes" id="UP000325313"/>
    </source>
</evidence>
<organism evidence="1 2">
    <name type="scientific">Puccinia graminis f. sp. tritici</name>
    <dbReference type="NCBI Taxonomy" id="56615"/>
    <lineage>
        <taxon>Eukaryota</taxon>
        <taxon>Fungi</taxon>
        <taxon>Dikarya</taxon>
        <taxon>Basidiomycota</taxon>
        <taxon>Pucciniomycotina</taxon>
        <taxon>Pucciniomycetes</taxon>
        <taxon>Pucciniales</taxon>
        <taxon>Pucciniaceae</taxon>
        <taxon>Puccinia</taxon>
    </lineage>
</organism>
<reference evidence="1 2" key="1">
    <citation type="submission" date="2019-05" db="EMBL/GenBank/DDBJ databases">
        <title>Emergence of the Ug99 lineage of the wheat stem rust pathogen through somatic hybridization.</title>
        <authorList>
            <person name="Li F."/>
            <person name="Upadhyaya N.M."/>
            <person name="Sperschneider J."/>
            <person name="Matny O."/>
            <person name="Nguyen-Phuc H."/>
            <person name="Mago R."/>
            <person name="Raley C."/>
            <person name="Miller M.E."/>
            <person name="Silverstein K.A.T."/>
            <person name="Henningsen E."/>
            <person name="Hirsch C.D."/>
            <person name="Visser B."/>
            <person name="Pretorius Z.A."/>
            <person name="Steffenson B.J."/>
            <person name="Schwessinger B."/>
            <person name="Dodds P.N."/>
            <person name="Figueroa M."/>
        </authorList>
    </citation>
    <scope>NUCLEOTIDE SEQUENCE [LARGE SCALE GENOMIC DNA]</scope>
    <source>
        <strain evidence="1 2">Ug99</strain>
    </source>
</reference>
<gene>
    <name evidence="1" type="ORF">PGTUg99_030318</name>
</gene>
<evidence type="ECO:0000313" key="1">
    <source>
        <dbReference type="EMBL" id="KAA1068535.1"/>
    </source>
</evidence>